<evidence type="ECO:0000313" key="8">
    <source>
        <dbReference type="Proteomes" id="UP000176583"/>
    </source>
</evidence>
<dbReference type="Pfam" id="PF07963">
    <property type="entry name" value="N_methyl"/>
    <property type="match status" value="1"/>
</dbReference>
<evidence type="ECO:0000256" key="5">
    <source>
        <dbReference type="ARBA" id="ARBA00023136"/>
    </source>
</evidence>
<dbReference type="SUPFAM" id="SSF54523">
    <property type="entry name" value="Pili subunits"/>
    <property type="match status" value="1"/>
</dbReference>
<evidence type="ECO:0000256" key="1">
    <source>
        <dbReference type="ARBA" id="ARBA00004167"/>
    </source>
</evidence>
<dbReference type="InterPro" id="IPR002416">
    <property type="entry name" value="T2SS_protein-GspH"/>
</dbReference>
<evidence type="ECO:0000256" key="3">
    <source>
        <dbReference type="ARBA" id="ARBA00022692"/>
    </source>
</evidence>
<proteinExistence type="predicted"/>
<sequence length="143" mass="15961">MIIKKGFTLIELLIVITIIGILAVAILSAIDPVEQIRRARDQGKESDAAELLSAMERYYTAFFEYPWDALNQGDPNNDLVSNNLVWIQILIDEGEVKPPFKERDTWGSVRATLAGTVLHLCFVPESKSFKARVDSGGNICLPR</sequence>
<accession>A0A1F4UHM7</accession>
<dbReference type="GO" id="GO:0015627">
    <property type="term" value="C:type II protein secretion system complex"/>
    <property type="evidence" value="ECO:0007669"/>
    <property type="project" value="InterPro"/>
</dbReference>
<dbReference type="AlphaFoldDB" id="A0A1F4UHM7"/>
<dbReference type="GO" id="GO:0015628">
    <property type="term" value="P:protein secretion by the type II secretion system"/>
    <property type="evidence" value="ECO:0007669"/>
    <property type="project" value="InterPro"/>
</dbReference>
<evidence type="ECO:0000256" key="2">
    <source>
        <dbReference type="ARBA" id="ARBA00022481"/>
    </source>
</evidence>
<dbReference type="PROSITE" id="PS00409">
    <property type="entry name" value="PROKAR_NTER_METHYL"/>
    <property type="match status" value="1"/>
</dbReference>
<dbReference type="EMBL" id="MEUW01000019">
    <property type="protein sequence ID" value="OGC44475.1"/>
    <property type="molecule type" value="Genomic_DNA"/>
</dbReference>
<protein>
    <recommendedName>
        <fullName evidence="9">Type II secretion system protein GspG C-terminal domain-containing protein</fullName>
    </recommendedName>
</protein>
<reference evidence="7 8" key="1">
    <citation type="journal article" date="2016" name="Nat. Commun.">
        <title>Thousands of microbial genomes shed light on interconnected biogeochemical processes in an aquifer system.</title>
        <authorList>
            <person name="Anantharaman K."/>
            <person name="Brown C.T."/>
            <person name="Hug L.A."/>
            <person name="Sharon I."/>
            <person name="Castelle C.J."/>
            <person name="Probst A.J."/>
            <person name="Thomas B.C."/>
            <person name="Singh A."/>
            <person name="Wilkins M.J."/>
            <person name="Karaoz U."/>
            <person name="Brodie E.L."/>
            <person name="Williams K.H."/>
            <person name="Hubbard S.S."/>
            <person name="Banfield J.F."/>
        </authorList>
    </citation>
    <scope>NUCLEOTIDE SEQUENCE [LARGE SCALE GENOMIC DNA]</scope>
</reference>
<dbReference type="Proteomes" id="UP000176583">
    <property type="component" value="Unassembled WGS sequence"/>
</dbReference>
<dbReference type="InterPro" id="IPR012902">
    <property type="entry name" value="N_methyl_site"/>
</dbReference>
<evidence type="ECO:0008006" key="9">
    <source>
        <dbReference type="Google" id="ProtNLM"/>
    </source>
</evidence>
<dbReference type="STRING" id="1802613.A2V54_01065"/>
<gene>
    <name evidence="7" type="ORF">A2V54_01065</name>
</gene>
<dbReference type="InterPro" id="IPR045584">
    <property type="entry name" value="Pilin-like"/>
</dbReference>
<keyword evidence="5 6" id="KW-0472">Membrane</keyword>
<feature type="transmembrane region" description="Helical" evidence="6">
    <location>
        <begin position="12"/>
        <end position="30"/>
    </location>
</feature>
<dbReference type="PRINTS" id="PR00885">
    <property type="entry name" value="BCTERIALGSPH"/>
</dbReference>
<evidence type="ECO:0000256" key="6">
    <source>
        <dbReference type="SAM" id="Phobius"/>
    </source>
</evidence>
<comment type="caution">
    <text evidence="7">The sequence shown here is derived from an EMBL/GenBank/DDBJ whole genome shotgun (WGS) entry which is preliminary data.</text>
</comment>
<evidence type="ECO:0000313" key="7">
    <source>
        <dbReference type="EMBL" id="OGC44475.1"/>
    </source>
</evidence>
<evidence type="ECO:0000256" key="4">
    <source>
        <dbReference type="ARBA" id="ARBA00022989"/>
    </source>
</evidence>
<dbReference type="Gene3D" id="3.30.700.10">
    <property type="entry name" value="Glycoprotein, Type 4 Pilin"/>
    <property type="match status" value="1"/>
</dbReference>
<dbReference type="NCBIfam" id="TIGR02532">
    <property type="entry name" value="IV_pilin_GFxxxE"/>
    <property type="match status" value="1"/>
</dbReference>
<keyword evidence="3 6" id="KW-0812">Transmembrane</keyword>
<organism evidence="7 8">
    <name type="scientific">candidate division WWE3 bacterium RBG_19FT_COMBO_53_11</name>
    <dbReference type="NCBI Taxonomy" id="1802613"/>
    <lineage>
        <taxon>Bacteria</taxon>
        <taxon>Katanobacteria</taxon>
    </lineage>
</organism>
<comment type="subcellular location">
    <subcellularLocation>
        <location evidence="1">Membrane</location>
        <topology evidence="1">Single-pass membrane protein</topology>
    </subcellularLocation>
</comment>
<dbReference type="GO" id="GO:0016020">
    <property type="term" value="C:membrane"/>
    <property type="evidence" value="ECO:0007669"/>
    <property type="project" value="UniProtKB-SubCell"/>
</dbReference>
<name>A0A1F4UHM7_UNCKA</name>
<keyword evidence="2" id="KW-0488">Methylation</keyword>
<keyword evidence="4 6" id="KW-1133">Transmembrane helix</keyword>